<dbReference type="AlphaFoldDB" id="A0A124SB91"/>
<dbReference type="Gramene" id="KVH89905">
    <property type="protein sequence ID" value="KVH89905"/>
    <property type="gene ID" value="Ccrd_008102"/>
</dbReference>
<protein>
    <submittedName>
        <fullName evidence="1">Uncharacterized protein</fullName>
    </submittedName>
</protein>
<dbReference type="EMBL" id="LEKV01005126">
    <property type="protein sequence ID" value="KVH89905.1"/>
    <property type="molecule type" value="Genomic_DNA"/>
</dbReference>
<accession>A0A124SB91</accession>
<name>A0A124SB91_CYNCS</name>
<comment type="caution">
    <text evidence="1">The sequence shown here is derived from an EMBL/GenBank/DDBJ whole genome shotgun (WGS) entry which is preliminary data.</text>
</comment>
<keyword evidence="2" id="KW-1185">Reference proteome</keyword>
<evidence type="ECO:0000313" key="1">
    <source>
        <dbReference type="EMBL" id="KVH89905.1"/>
    </source>
</evidence>
<organism evidence="1 2">
    <name type="scientific">Cynara cardunculus var. scolymus</name>
    <name type="common">Globe artichoke</name>
    <name type="synonym">Cynara scolymus</name>
    <dbReference type="NCBI Taxonomy" id="59895"/>
    <lineage>
        <taxon>Eukaryota</taxon>
        <taxon>Viridiplantae</taxon>
        <taxon>Streptophyta</taxon>
        <taxon>Embryophyta</taxon>
        <taxon>Tracheophyta</taxon>
        <taxon>Spermatophyta</taxon>
        <taxon>Magnoliopsida</taxon>
        <taxon>eudicotyledons</taxon>
        <taxon>Gunneridae</taxon>
        <taxon>Pentapetalae</taxon>
        <taxon>asterids</taxon>
        <taxon>campanulids</taxon>
        <taxon>Asterales</taxon>
        <taxon>Asteraceae</taxon>
        <taxon>Carduoideae</taxon>
        <taxon>Cardueae</taxon>
        <taxon>Carduinae</taxon>
        <taxon>Cynara</taxon>
    </lineage>
</organism>
<sequence>MIMGKIDPAKVLKKLQKTGKTVEMILAYKFENISNDDEEHKLEAFQQPDVDPLISDTLGETPMYTIFSDENPNACSVM</sequence>
<evidence type="ECO:0000313" key="2">
    <source>
        <dbReference type="Proteomes" id="UP000243975"/>
    </source>
</evidence>
<dbReference type="Proteomes" id="UP000243975">
    <property type="component" value="Unassembled WGS sequence"/>
</dbReference>
<proteinExistence type="predicted"/>
<reference evidence="1 2" key="1">
    <citation type="journal article" date="2016" name="Sci. Rep.">
        <title>The genome sequence of the outbreeding globe artichoke constructed de novo incorporating a phase-aware low-pass sequencing strategy of F1 progeny.</title>
        <authorList>
            <person name="Scaglione D."/>
            <person name="Reyes-Chin-Wo S."/>
            <person name="Acquadro A."/>
            <person name="Froenicke L."/>
            <person name="Portis E."/>
            <person name="Beitel C."/>
            <person name="Tirone M."/>
            <person name="Mauro R."/>
            <person name="Lo Monaco A."/>
            <person name="Mauromicale G."/>
            <person name="Faccioli P."/>
            <person name="Cattivelli L."/>
            <person name="Rieseberg L."/>
            <person name="Michelmore R."/>
            <person name="Lanteri S."/>
        </authorList>
    </citation>
    <scope>NUCLEOTIDE SEQUENCE [LARGE SCALE GENOMIC DNA]</scope>
    <source>
        <strain evidence="1">2C</strain>
    </source>
</reference>
<gene>
    <name evidence="1" type="ORF">Ccrd_008102</name>
</gene>